<dbReference type="Proteomes" id="UP001165063">
    <property type="component" value="Unassembled WGS sequence"/>
</dbReference>
<dbReference type="InterPro" id="IPR032675">
    <property type="entry name" value="LRR_dom_sf"/>
</dbReference>
<keyword evidence="2" id="KW-1185">Reference proteome</keyword>
<name>A0A9W6YMI4_AMBMO</name>
<dbReference type="EMBL" id="BSXU01000309">
    <property type="protein sequence ID" value="GMG20205.1"/>
    <property type="molecule type" value="Genomic_DNA"/>
</dbReference>
<sequence length="713" mass="80905">MTNTAETPIQIPAPVSVITSNLPVSINFLILKQVIVNHLCSFSFKNKNNTRFSSLSYTTPRLGHNSFGPLLNSHDLLSQVVSLLGYHPDLDFILSMIIQEMELDSTIFDSFHFRRFSQFLFTRSIKLKKLILLEGGDNVNLLRFTDDPNILMFIEYGSMCNLVQLKNAASTTTTISTSELKELFTTLKFVTSLEINSNNNNGGGVEIIKKLIDIGLFSQLNRLNQLTVSIKQPRDVSLLEQIMKELRIWLLSDDSNQTGEFQSYRQLKLIIDFKINTVGQTNTYANEITESLRQLRTIFETKRNEHLNIRFDVTMPHLRFLSVDDLDSYLNLIHLEKFSHTLDFKIWENEPVLEKINMLNSIPNLKTLSIDEKSDIFNVDTPLFVELSNESVANLTIHKFGFPTRFSGMTALKKLDLRHCVLNTGSFDSLPQGLEILSIHHARFHQAVNNQIKLPVGMQSFSISCKQQLPKIANFSQLTQLEHVYVGGELENTLMVNDFISHLPTCLNSLELMAHPPPPSAEPHSDFDLAILPQQLKHLKLLSFPTISGHFPSTLQSLNLDLTFNKQQPFIGFWDTFVKPLTNLKQFETRVKIHEFEAGSDDGNVNGNDVDLRNLEFPEFLCSFKFSFLCKPTSQAKFLIGNGKTEKRGTQRGVSDSLVFFGLCCSSELGKGVRLNVIVDNRDSDNENKDVLESIKERVTLVPSSNFEWSVSN</sequence>
<gene>
    <name evidence="1" type="ORF">Amon01_000105200</name>
</gene>
<accession>A0A9W6YMI4</accession>
<dbReference type="Gene3D" id="3.80.10.10">
    <property type="entry name" value="Ribonuclease Inhibitor"/>
    <property type="match status" value="1"/>
</dbReference>
<proteinExistence type="predicted"/>
<organism evidence="1 2">
    <name type="scientific">Ambrosiozyma monospora</name>
    <name type="common">Yeast</name>
    <name type="synonym">Endomycopsis monosporus</name>
    <dbReference type="NCBI Taxonomy" id="43982"/>
    <lineage>
        <taxon>Eukaryota</taxon>
        <taxon>Fungi</taxon>
        <taxon>Dikarya</taxon>
        <taxon>Ascomycota</taxon>
        <taxon>Saccharomycotina</taxon>
        <taxon>Pichiomycetes</taxon>
        <taxon>Pichiales</taxon>
        <taxon>Pichiaceae</taxon>
        <taxon>Ambrosiozyma</taxon>
    </lineage>
</organism>
<comment type="caution">
    <text evidence="1">The sequence shown here is derived from an EMBL/GenBank/DDBJ whole genome shotgun (WGS) entry which is preliminary data.</text>
</comment>
<dbReference type="SUPFAM" id="SSF52047">
    <property type="entry name" value="RNI-like"/>
    <property type="match status" value="1"/>
</dbReference>
<evidence type="ECO:0000313" key="1">
    <source>
        <dbReference type="EMBL" id="GMG20205.1"/>
    </source>
</evidence>
<protein>
    <submittedName>
        <fullName evidence="1">Unnamed protein product</fullName>
    </submittedName>
</protein>
<evidence type="ECO:0000313" key="2">
    <source>
        <dbReference type="Proteomes" id="UP001165063"/>
    </source>
</evidence>
<dbReference type="AlphaFoldDB" id="A0A9W6YMI4"/>
<reference evidence="1" key="1">
    <citation type="submission" date="2023-04" db="EMBL/GenBank/DDBJ databases">
        <title>Ambrosiozyma monospora NBRC 1965.</title>
        <authorList>
            <person name="Ichikawa N."/>
            <person name="Sato H."/>
            <person name="Tonouchi N."/>
        </authorList>
    </citation>
    <scope>NUCLEOTIDE SEQUENCE</scope>
    <source>
        <strain evidence="1">NBRC 1965</strain>
    </source>
</reference>